<reference evidence="3 5" key="3">
    <citation type="submission" date="2019-06" db="EMBL/GenBank/DDBJ databases">
        <title>Whole genome shotgun sequence of Corynebacterium variabile NBRC 15286.</title>
        <authorList>
            <person name="Hosoyama A."/>
            <person name="Uohara A."/>
            <person name="Ohji S."/>
            <person name="Ichikawa N."/>
        </authorList>
    </citation>
    <scope>NUCLEOTIDE SEQUENCE [LARGE SCALE GENOMIC DNA]</scope>
    <source>
        <strain evidence="3 5">NBRC 15286</strain>
    </source>
</reference>
<feature type="transmembrane region" description="Helical" evidence="1">
    <location>
        <begin position="114"/>
        <end position="135"/>
    </location>
</feature>
<dbReference type="Pfam" id="PF04020">
    <property type="entry name" value="Phage_holin_4_2"/>
    <property type="match status" value="1"/>
</dbReference>
<dbReference type="OMA" id="AFMLWIT"/>
<keyword evidence="1" id="KW-1133">Transmembrane helix</keyword>
<feature type="transmembrane region" description="Helical" evidence="1">
    <location>
        <begin position="71"/>
        <end position="94"/>
    </location>
</feature>
<dbReference type="EMBL" id="BJNT01000015">
    <property type="protein sequence ID" value="GEC86619.1"/>
    <property type="molecule type" value="Genomic_DNA"/>
</dbReference>
<evidence type="ECO:0000313" key="4">
    <source>
        <dbReference type="Proteomes" id="UP000182498"/>
    </source>
</evidence>
<feature type="transmembrane region" description="Helical" evidence="1">
    <location>
        <begin position="47"/>
        <end position="64"/>
    </location>
</feature>
<dbReference type="AlphaFoldDB" id="A0A0X2NJD6"/>
<accession>A0A0X2NJD6</accession>
<organism evidence="2 4">
    <name type="scientific">Corynebacterium variabile</name>
    <dbReference type="NCBI Taxonomy" id="1727"/>
    <lineage>
        <taxon>Bacteria</taxon>
        <taxon>Bacillati</taxon>
        <taxon>Actinomycetota</taxon>
        <taxon>Actinomycetes</taxon>
        <taxon>Mycobacteriales</taxon>
        <taxon>Corynebacteriaceae</taxon>
        <taxon>Corynebacterium</taxon>
    </lineage>
</organism>
<proteinExistence type="predicted"/>
<dbReference type="GeneID" id="82888068"/>
<keyword evidence="1" id="KW-0472">Membrane</keyword>
<dbReference type="PANTHER" id="PTHR37309">
    <property type="entry name" value="SLR0284 PROTEIN"/>
    <property type="match status" value="1"/>
</dbReference>
<dbReference type="Proteomes" id="UP000319986">
    <property type="component" value="Unassembled WGS sequence"/>
</dbReference>
<dbReference type="Proteomes" id="UP000182498">
    <property type="component" value="Unassembled WGS sequence"/>
</dbReference>
<keyword evidence="4" id="KW-1185">Reference proteome</keyword>
<evidence type="ECO:0000313" key="3">
    <source>
        <dbReference type="EMBL" id="GEC86619.1"/>
    </source>
</evidence>
<dbReference type="RefSeq" id="WP_014009286.1">
    <property type="nucleotide sequence ID" value="NZ_BJNT01000015.1"/>
</dbReference>
<feature type="transmembrane region" description="Helical" evidence="1">
    <location>
        <begin position="9"/>
        <end position="27"/>
    </location>
</feature>
<reference evidence="4" key="2">
    <citation type="submission" date="2015-11" db="EMBL/GenBank/DDBJ databases">
        <authorList>
            <person name="Dugat-Bony E."/>
        </authorList>
    </citation>
    <scope>NUCLEOTIDE SEQUENCE [LARGE SCALE GENOMIC DNA]</scope>
    <source>
        <strain evidence="4">Mu292</strain>
    </source>
</reference>
<evidence type="ECO:0000313" key="2">
    <source>
        <dbReference type="EMBL" id="CUU65564.1"/>
    </source>
</evidence>
<protein>
    <submittedName>
        <fullName evidence="2 3">Membrane protein</fullName>
    </submittedName>
</protein>
<dbReference type="InterPro" id="IPR007165">
    <property type="entry name" value="Phage_holin_4_2"/>
</dbReference>
<reference evidence="2" key="1">
    <citation type="submission" date="2015-11" db="EMBL/GenBank/DDBJ databases">
        <authorList>
            <person name="Zhang Y."/>
            <person name="Guo Z."/>
        </authorList>
    </citation>
    <scope>NUCLEOTIDE SEQUENCE [LARGE SCALE GENOMIC DNA]</scope>
    <source>
        <strain evidence="2">Mu292</strain>
    </source>
</reference>
<keyword evidence="1" id="KW-0812">Transmembrane</keyword>
<dbReference type="EMBL" id="FAUH01000005">
    <property type="protein sequence ID" value="CUU65564.1"/>
    <property type="molecule type" value="Genomic_DNA"/>
</dbReference>
<sequence length="139" mass="14540">MIGTLWNLLVRAAGTAVALWVVVNVVGGVDVLTPSSPLVGDGSNDRVIVYLLSGLVILLLNMTVRPVLHLIGLPVSILTLGLFALVINAVVFILAATVTEALGMGLVVNTFGAAFWGAILMAVVNWVLGPLVAMLQTRR</sequence>
<dbReference type="PANTHER" id="PTHR37309:SF1">
    <property type="entry name" value="SLR0284 PROTEIN"/>
    <property type="match status" value="1"/>
</dbReference>
<evidence type="ECO:0000313" key="5">
    <source>
        <dbReference type="Proteomes" id="UP000319986"/>
    </source>
</evidence>
<name>A0A0X2NJD6_9CORY</name>
<evidence type="ECO:0000256" key="1">
    <source>
        <dbReference type="SAM" id="Phobius"/>
    </source>
</evidence>
<gene>
    <name evidence="3" type="ORF">CVA01_19330</name>
    <name evidence="2" type="ORF">CVAR292_00891</name>
</gene>